<keyword evidence="1" id="KW-0472">Membrane</keyword>
<feature type="non-terminal residue" evidence="2">
    <location>
        <position position="576"/>
    </location>
</feature>
<sequence length="576" mass="64169">MDQDLDRVERGEGEGRSDELRLLIQEDLDKGRLTTTEALQAWINNGEIHPWVLAGMMSVGVGMLMGVYCSIPGTVIWLLILQLCIYLALGETSRRLNGDSWNWVRGVIIMGILGTLSMAGTTLAESSRGVAPSVPENITPKDIKGSEDTDPYHANMPYTLTILGLVCILGLLGVIIAMRRSNPEGILAARDAVDWWLSANKEIPLKFTVPIILISSPLAGIMGYFVMDKYSKILKGGCQFCGSISLMWGMLLIEIGRRLTHREWSVSRLVVILLISFSWGMYTSKVGVEATGRHLAMVTSPPGYRIVNDTSKAPWFGFSQAPIPSCRSSAWGGKYYQEKVNSTVVEQLFKRIEKHSRASWIEPDLFEEVIYELALLSANGSYQVRASNNTDICDTSNSTQDGNQTMTRLDLKENLSSTWIVNSSLQFGVHWPYVLIGYNNSNITSGNYNNDDWIATNCMDPIQLNQSEKDLEKFGRPISCVKKNTTGWCVQASTLCGYNTNCLKFGERAFSTNSLILCQRNETSQGNETSNKIFYSLSHSFSKQASHKWILVKVPSYGFVVVNDTYAPPPLNRRPR</sequence>
<proteinExistence type="predicted"/>
<dbReference type="GO" id="GO:0019031">
    <property type="term" value="C:viral envelope"/>
    <property type="evidence" value="ECO:0007669"/>
    <property type="project" value="UniProtKB-KW"/>
</dbReference>
<feature type="transmembrane region" description="Helical" evidence="1">
    <location>
        <begin position="207"/>
        <end position="227"/>
    </location>
</feature>
<evidence type="ECO:0000313" key="2">
    <source>
        <dbReference type="EMBL" id="AAC42157.1"/>
    </source>
</evidence>
<keyword evidence="1" id="KW-0812">Transmembrane</keyword>
<feature type="transmembrane region" description="Helical" evidence="1">
    <location>
        <begin position="265"/>
        <end position="282"/>
    </location>
</feature>
<reference evidence="2" key="1">
    <citation type="journal article" date="1995" name="Virology">
        <title>Identification of hypervariable and conserved regions in the surface envelope gene in the bovine lentivirus.</title>
        <authorList>
            <person name="Suarez D.L."/>
            <person name="Whetstone C.A."/>
        </authorList>
    </citation>
    <scope>NUCLEOTIDE SEQUENCE</scope>
    <source>
        <strain evidence="2">FL491</strain>
    </source>
</reference>
<protein>
    <submittedName>
        <fullName evidence="2">Surface envelope protein</fullName>
    </submittedName>
</protein>
<feature type="transmembrane region" description="Helical" evidence="1">
    <location>
        <begin position="233"/>
        <end position="253"/>
    </location>
</feature>
<feature type="transmembrane region" description="Helical" evidence="1">
    <location>
        <begin position="65"/>
        <end position="89"/>
    </location>
</feature>
<keyword evidence="2" id="KW-0946">Virion</keyword>
<feature type="transmembrane region" description="Helical" evidence="1">
    <location>
        <begin position="101"/>
        <end position="124"/>
    </location>
</feature>
<keyword evidence="1" id="KW-1133">Transmembrane helix</keyword>
<dbReference type="EMBL" id="L43127">
    <property type="protein sequence ID" value="AAC42157.1"/>
    <property type="molecule type" value="Genomic_DNA"/>
</dbReference>
<accession>Q65604</accession>
<evidence type="ECO:0000256" key="1">
    <source>
        <dbReference type="SAM" id="Phobius"/>
    </source>
</evidence>
<organism evidence="2">
    <name type="scientific">Bovine immunodeficiency virus FL491</name>
    <dbReference type="NCBI Taxonomy" id="417297"/>
    <lineage>
        <taxon>Viruses</taxon>
        <taxon>Riboviria</taxon>
        <taxon>Pararnavirae</taxon>
        <taxon>Artverviricota</taxon>
        <taxon>Revtraviricetes</taxon>
        <taxon>Ortervirales</taxon>
        <taxon>Retroviridae</taxon>
        <taxon>Orthoretrovirinae</taxon>
        <taxon>Lentivirus</taxon>
        <taxon>Lentivirus bovimdef</taxon>
        <taxon>Bovine immunodeficiency virus</taxon>
    </lineage>
</organism>
<dbReference type="Pfam" id="PF05858">
    <property type="entry name" value="BIV_Env"/>
    <property type="match status" value="1"/>
</dbReference>
<feature type="transmembrane region" description="Helical" evidence="1">
    <location>
        <begin position="158"/>
        <end position="178"/>
    </location>
</feature>
<keyword evidence="2" id="KW-0261">Viral envelope protein</keyword>
<name>Q65604_9RETR</name>